<dbReference type="SUPFAM" id="SSF52821">
    <property type="entry name" value="Rhodanese/Cell cycle control phosphatase"/>
    <property type="match status" value="1"/>
</dbReference>
<comment type="caution">
    <text evidence="2">The sequence shown here is derived from an EMBL/GenBank/DDBJ whole genome shotgun (WGS) entry which is preliminary data.</text>
</comment>
<gene>
    <name evidence="2" type="ORF">BZA70DRAFT_273198</name>
</gene>
<name>A0ABR1FFS6_9ASCO</name>
<accession>A0ABR1FFS6</accession>
<dbReference type="SMART" id="SM00450">
    <property type="entry name" value="RHOD"/>
    <property type="match status" value="1"/>
</dbReference>
<dbReference type="InterPro" id="IPR001763">
    <property type="entry name" value="Rhodanese-like_dom"/>
</dbReference>
<dbReference type="EMBL" id="JBBJBU010000001">
    <property type="protein sequence ID" value="KAK7208228.1"/>
    <property type="molecule type" value="Genomic_DNA"/>
</dbReference>
<dbReference type="Pfam" id="PF00581">
    <property type="entry name" value="Rhodanese"/>
    <property type="match status" value="1"/>
</dbReference>
<dbReference type="PANTHER" id="PTHR44086:SF10">
    <property type="entry name" value="THIOSULFATE SULFURTRANSFERASE_RHODANESE-LIKE DOMAIN-CONTAINING PROTEIN 3"/>
    <property type="match status" value="1"/>
</dbReference>
<evidence type="ECO:0000259" key="1">
    <source>
        <dbReference type="PROSITE" id="PS50206"/>
    </source>
</evidence>
<dbReference type="InterPro" id="IPR036873">
    <property type="entry name" value="Rhodanese-like_dom_sf"/>
</dbReference>
<dbReference type="Gene3D" id="3.40.250.10">
    <property type="entry name" value="Rhodanese-like domain"/>
    <property type="match status" value="1"/>
</dbReference>
<dbReference type="CDD" id="cd01519">
    <property type="entry name" value="RHOD_HSP67B2"/>
    <property type="match status" value="1"/>
</dbReference>
<dbReference type="PROSITE" id="PS50206">
    <property type="entry name" value="RHODANESE_3"/>
    <property type="match status" value="1"/>
</dbReference>
<dbReference type="RefSeq" id="XP_064771261.1">
    <property type="nucleotide sequence ID" value="XM_064911795.1"/>
</dbReference>
<keyword evidence="3" id="KW-1185">Reference proteome</keyword>
<dbReference type="PANTHER" id="PTHR44086">
    <property type="entry name" value="THIOSULFATE SULFURTRANSFERASE RDL2, MITOCHONDRIAL-RELATED"/>
    <property type="match status" value="1"/>
</dbReference>
<proteinExistence type="predicted"/>
<dbReference type="GeneID" id="90037307"/>
<sequence length="210" mass="23370">MSFLQATRSSWRMTASAATELLLQSSSSAARTLTRRSPAAFASLSRGFVSVPPTTLSSAVGRGNAAGYGFDKLRTGSSVFKRFESSESGIQPPVQYEYKAIKELSENPHPDKILVDVREPIEVHREGFIPTAINIPYKSAPEALSLSDDEFEYRFGFEKPSKDKELVFYCLGGVRCDYAQQIAGEFGYQKRGNYAGSWEDWVANEKKERI</sequence>
<evidence type="ECO:0000313" key="2">
    <source>
        <dbReference type="EMBL" id="KAK7208228.1"/>
    </source>
</evidence>
<feature type="domain" description="Rhodanese" evidence="1">
    <location>
        <begin position="108"/>
        <end position="206"/>
    </location>
</feature>
<reference evidence="2 3" key="1">
    <citation type="submission" date="2024-03" db="EMBL/GenBank/DDBJ databases">
        <title>Genome-scale model development and genomic sequencing of the oleaginous clade Lipomyces.</title>
        <authorList>
            <consortium name="Lawrence Berkeley National Laboratory"/>
            <person name="Czajka J.J."/>
            <person name="Han Y."/>
            <person name="Kim J."/>
            <person name="Mondo S.J."/>
            <person name="Hofstad B.A."/>
            <person name="Robles A."/>
            <person name="Haridas S."/>
            <person name="Riley R."/>
            <person name="LaButti K."/>
            <person name="Pangilinan J."/>
            <person name="Andreopoulos W."/>
            <person name="Lipzen A."/>
            <person name="Yan J."/>
            <person name="Wang M."/>
            <person name="Ng V."/>
            <person name="Grigoriev I.V."/>
            <person name="Spatafora J.W."/>
            <person name="Magnuson J.K."/>
            <person name="Baker S.E."/>
            <person name="Pomraning K.R."/>
        </authorList>
    </citation>
    <scope>NUCLEOTIDE SEQUENCE [LARGE SCALE GENOMIC DNA]</scope>
    <source>
        <strain evidence="2 3">Phaff 52-87</strain>
    </source>
</reference>
<organism evidence="2 3">
    <name type="scientific">Myxozyma melibiosi</name>
    <dbReference type="NCBI Taxonomy" id="54550"/>
    <lineage>
        <taxon>Eukaryota</taxon>
        <taxon>Fungi</taxon>
        <taxon>Dikarya</taxon>
        <taxon>Ascomycota</taxon>
        <taxon>Saccharomycotina</taxon>
        <taxon>Lipomycetes</taxon>
        <taxon>Lipomycetales</taxon>
        <taxon>Lipomycetaceae</taxon>
        <taxon>Myxozyma</taxon>
    </lineage>
</organism>
<dbReference type="Proteomes" id="UP001498771">
    <property type="component" value="Unassembled WGS sequence"/>
</dbReference>
<evidence type="ECO:0000313" key="3">
    <source>
        <dbReference type="Proteomes" id="UP001498771"/>
    </source>
</evidence>
<protein>
    <submittedName>
        <fullName evidence="2">Rhodanese-like domain-containing protein</fullName>
    </submittedName>
</protein>